<organism evidence="1 2">
    <name type="scientific">Paracoccus angustae</name>
    <dbReference type="NCBI Taxonomy" id="1671480"/>
    <lineage>
        <taxon>Bacteria</taxon>
        <taxon>Pseudomonadati</taxon>
        <taxon>Pseudomonadota</taxon>
        <taxon>Alphaproteobacteria</taxon>
        <taxon>Rhodobacterales</taxon>
        <taxon>Paracoccaceae</taxon>
        <taxon>Paracoccus</taxon>
    </lineage>
</organism>
<comment type="caution">
    <text evidence="1">The sequence shown here is derived from an EMBL/GenBank/DDBJ whole genome shotgun (WGS) entry which is preliminary data.</text>
</comment>
<reference evidence="2" key="1">
    <citation type="journal article" date="2019" name="Int. J. Syst. Evol. Microbiol.">
        <title>The Global Catalogue of Microorganisms (GCM) 10K type strain sequencing project: providing services to taxonomists for standard genome sequencing and annotation.</title>
        <authorList>
            <consortium name="The Broad Institute Genomics Platform"/>
            <consortium name="The Broad Institute Genome Sequencing Center for Infectious Disease"/>
            <person name="Wu L."/>
            <person name="Ma J."/>
        </authorList>
    </citation>
    <scope>NUCLEOTIDE SEQUENCE [LARGE SCALE GENOMIC DNA]</scope>
    <source>
        <strain evidence="2">KCTC 42473</strain>
    </source>
</reference>
<keyword evidence="2" id="KW-1185">Reference proteome</keyword>
<evidence type="ECO:0000313" key="1">
    <source>
        <dbReference type="EMBL" id="MFC3628226.1"/>
    </source>
</evidence>
<dbReference type="EMBL" id="JBHRXY010000001">
    <property type="protein sequence ID" value="MFC3628226.1"/>
    <property type="molecule type" value="Genomic_DNA"/>
</dbReference>
<sequence length="102" mass="11246">MTSTLSNDAIIFGLAYLNGARCKLSFGGEGAKMKITDRARYALNELLATGYAEKADPDDQIPDREHYQGVNRDPYLGLLAKEAGINPFDHVEPWPTFVRADA</sequence>
<name>A0ABV7TZR5_9RHOB</name>
<accession>A0ABV7TZR5</accession>
<evidence type="ECO:0000313" key="2">
    <source>
        <dbReference type="Proteomes" id="UP001595539"/>
    </source>
</evidence>
<dbReference type="RefSeq" id="WP_377758841.1">
    <property type="nucleotide sequence ID" value="NZ_JBHRXY010000001.1"/>
</dbReference>
<protein>
    <submittedName>
        <fullName evidence="1">Uncharacterized protein</fullName>
    </submittedName>
</protein>
<dbReference type="Proteomes" id="UP001595539">
    <property type="component" value="Unassembled WGS sequence"/>
</dbReference>
<gene>
    <name evidence="1" type="ORF">ACFOM8_02065</name>
</gene>
<proteinExistence type="predicted"/>